<evidence type="ECO:0000256" key="3">
    <source>
        <dbReference type="ARBA" id="ARBA00022989"/>
    </source>
</evidence>
<comment type="caution">
    <text evidence="8">The sequence shown here is derived from an EMBL/GenBank/DDBJ whole genome shotgun (WGS) entry which is preliminary data.</text>
</comment>
<dbReference type="PROSITE" id="PS50076">
    <property type="entry name" value="DNAJ_2"/>
    <property type="match status" value="1"/>
</dbReference>
<reference evidence="8" key="1">
    <citation type="submission" date="2018-08" db="EMBL/GenBank/DDBJ databases">
        <authorList>
            <person name="Jin W."/>
            <person name="Wang H."/>
            <person name="Yang Y."/>
            <person name="Li M."/>
            <person name="Liu J."/>
        </authorList>
    </citation>
    <scope>NUCLEOTIDE SEQUENCE</scope>
    <source>
        <strain evidence="8">AESS21</strain>
    </source>
</reference>
<proteinExistence type="inferred from homology"/>
<keyword evidence="2 6" id="KW-0812">Transmembrane</keyword>
<evidence type="ECO:0000256" key="1">
    <source>
        <dbReference type="ARBA" id="ARBA00004167"/>
    </source>
</evidence>
<feature type="domain" description="J" evidence="7">
    <location>
        <begin position="181"/>
        <end position="233"/>
    </location>
</feature>
<comment type="similarity">
    <text evidence="5">Belongs to the TIM14 family.</text>
</comment>
<evidence type="ECO:0000256" key="5">
    <source>
        <dbReference type="ARBA" id="ARBA00038105"/>
    </source>
</evidence>
<evidence type="ECO:0000256" key="6">
    <source>
        <dbReference type="SAM" id="Phobius"/>
    </source>
</evidence>
<evidence type="ECO:0000313" key="9">
    <source>
        <dbReference type="Proteomes" id="UP000705379"/>
    </source>
</evidence>
<protein>
    <submittedName>
        <fullName evidence="8">Molecular chaperone DnaJ</fullName>
    </submittedName>
</protein>
<feature type="transmembrane region" description="Helical" evidence="6">
    <location>
        <begin position="40"/>
        <end position="68"/>
    </location>
</feature>
<sequence length="233" mass="24813">MIYLILGLAVLAFLLLAGNGFVRANPADLARQLKTAGGVGLLLLAALLAVTGRFGFAIGAAGFGLTLLGMRNSPGGRGGGRPSGGQISKVRAAMVEMELDHDSGAMRGIVLAGQFDGHSLDDLSDEDLKTFWEETAADGQSRSLVEAYLDRRLSSWREDFQADGAERQGRATSSGAMTDQEAYEVLGLSPDAGDAEIRAAHRRLMKRLHPDHGGTAFLAAKLNEAKDRLLRRH</sequence>
<dbReference type="AlphaFoldDB" id="A0A944GSZ3"/>
<evidence type="ECO:0000256" key="2">
    <source>
        <dbReference type="ARBA" id="ARBA00022692"/>
    </source>
</evidence>
<reference evidence="8" key="2">
    <citation type="journal article" date="2021" name="Microorganisms">
        <title>Bacterial Dimethylsulfoniopropionate Biosynthesis in the East China Sea.</title>
        <authorList>
            <person name="Liu J."/>
            <person name="Zhang Y."/>
            <person name="Liu J."/>
            <person name="Zhong H."/>
            <person name="Williams B.T."/>
            <person name="Zheng Y."/>
            <person name="Curson A.R.J."/>
            <person name="Sun C."/>
            <person name="Sun H."/>
            <person name="Song D."/>
            <person name="Wagner Mackenzie B."/>
            <person name="Bermejo Martinez A."/>
            <person name="Todd J.D."/>
            <person name="Zhang X.H."/>
        </authorList>
    </citation>
    <scope>NUCLEOTIDE SEQUENCE</scope>
    <source>
        <strain evidence="8">AESS21</strain>
    </source>
</reference>
<dbReference type="PANTHER" id="PTHR12763">
    <property type="match status" value="1"/>
</dbReference>
<dbReference type="Gene3D" id="1.10.287.110">
    <property type="entry name" value="DnaJ domain"/>
    <property type="match status" value="1"/>
</dbReference>
<evidence type="ECO:0000259" key="7">
    <source>
        <dbReference type="PROSITE" id="PS50076"/>
    </source>
</evidence>
<accession>A0A944GSZ3</accession>
<dbReference type="GO" id="GO:0016020">
    <property type="term" value="C:membrane"/>
    <property type="evidence" value="ECO:0007669"/>
    <property type="project" value="UniProtKB-SubCell"/>
</dbReference>
<dbReference type="EMBL" id="QTKU01000001">
    <property type="protein sequence ID" value="MBS8259945.1"/>
    <property type="molecule type" value="Genomic_DNA"/>
</dbReference>
<name>A0A944GSZ3_9HYPH</name>
<dbReference type="InterPro" id="IPR036869">
    <property type="entry name" value="J_dom_sf"/>
</dbReference>
<dbReference type="Pfam" id="PF00226">
    <property type="entry name" value="DnaJ"/>
    <property type="match status" value="1"/>
</dbReference>
<gene>
    <name evidence="8" type="ORF">DYI23_06910</name>
</gene>
<organism evidence="8 9">
    <name type="scientific">Roseibium polysiphoniae</name>
    <dbReference type="NCBI Taxonomy" id="2571221"/>
    <lineage>
        <taxon>Bacteria</taxon>
        <taxon>Pseudomonadati</taxon>
        <taxon>Pseudomonadota</taxon>
        <taxon>Alphaproteobacteria</taxon>
        <taxon>Hyphomicrobiales</taxon>
        <taxon>Stappiaceae</taxon>
        <taxon>Roseibium</taxon>
    </lineage>
</organism>
<dbReference type="RefSeq" id="WP_213215505.1">
    <property type="nucleotide sequence ID" value="NZ_QTKU01000001.1"/>
</dbReference>
<keyword evidence="3 6" id="KW-1133">Transmembrane helix</keyword>
<dbReference type="PANTHER" id="PTHR12763:SF28">
    <property type="entry name" value="GEO10507P1-RELATED"/>
    <property type="match status" value="1"/>
</dbReference>
<dbReference type="SMART" id="SM00271">
    <property type="entry name" value="DnaJ"/>
    <property type="match status" value="1"/>
</dbReference>
<dbReference type="CDD" id="cd06257">
    <property type="entry name" value="DnaJ"/>
    <property type="match status" value="1"/>
</dbReference>
<evidence type="ECO:0000313" key="8">
    <source>
        <dbReference type="EMBL" id="MBS8259945.1"/>
    </source>
</evidence>
<dbReference type="SUPFAM" id="SSF46565">
    <property type="entry name" value="Chaperone J-domain"/>
    <property type="match status" value="1"/>
</dbReference>
<dbReference type="InterPro" id="IPR001623">
    <property type="entry name" value="DnaJ_domain"/>
</dbReference>
<dbReference type="Proteomes" id="UP000705379">
    <property type="component" value="Unassembled WGS sequence"/>
</dbReference>
<evidence type="ECO:0000256" key="4">
    <source>
        <dbReference type="ARBA" id="ARBA00023136"/>
    </source>
</evidence>
<comment type="subcellular location">
    <subcellularLocation>
        <location evidence="1">Membrane</location>
        <topology evidence="1">Single-pass membrane protein</topology>
    </subcellularLocation>
</comment>
<keyword evidence="4 6" id="KW-0472">Membrane</keyword>